<dbReference type="EnsemblPlants" id="evm.model.09.519">
    <property type="protein sequence ID" value="cds.evm.model.09.519"/>
    <property type="gene ID" value="evm.TU.09.519"/>
</dbReference>
<name>A0A803QGI2_CANSA</name>
<proteinExistence type="predicted"/>
<accession>A0A803QGI2</accession>
<organism evidence="1 2">
    <name type="scientific">Cannabis sativa</name>
    <name type="common">Hemp</name>
    <name type="synonym">Marijuana</name>
    <dbReference type="NCBI Taxonomy" id="3483"/>
    <lineage>
        <taxon>Eukaryota</taxon>
        <taxon>Viridiplantae</taxon>
        <taxon>Streptophyta</taxon>
        <taxon>Embryophyta</taxon>
        <taxon>Tracheophyta</taxon>
        <taxon>Spermatophyta</taxon>
        <taxon>Magnoliopsida</taxon>
        <taxon>eudicotyledons</taxon>
        <taxon>Gunneridae</taxon>
        <taxon>Pentapetalae</taxon>
        <taxon>rosids</taxon>
        <taxon>fabids</taxon>
        <taxon>Rosales</taxon>
        <taxon>Cannabaceae</taxon>
        <taxon>Cannabis</taxon>
    </lineage>
</organism>
<dbReference type="PANTHER" id="PTHR33116">
    <property type="entry name" value="REVERSE TRANSCRIPTASE ZINC-BINDING DOMAIN-CONTAINING PROTEIN-RELATED-RELATED"/>
    <property type="match status" value="1"/>
</dbReference>
<dbReference type="EMBL" id="UZAU01000723">
    <property type="status" value="NOT_ANNOTATED_CDS"/>
    <property type="molecule type" value="Genomic_DNA"/>
</dbReference>
<protein>
    <submittedName>
        <fullName evidence="1">Uncharacterized protein</fullName>
    </submittedName>
</protein>
<dbReference type="Gramene" id="evm.model.09.519">
    <property type="protein sequence ID" value="cds.evm.model.09.519"/>
    <property type="gene ID" value="evm.TU.09.519"/>
</dbReference>
<reference evidence="1" key="2">
    <citation type="submission" date="2021-03" db="UniProtKB">
        <authorList>
            <consortium name="EnsemblPlants"/>
        </authorList>
    </citation>
    <scope>IDENTIFICATION</scope>
</reference>
<dbReference type="AlphaFoldDB" id="A0A803QGI2"/>
<dbReference type="Proteomes" id="UP000596661">
    <property type="component" value="Chromosome 9"/>
</dbReference>
<reference evidence="1" key="1">
    <citation type="submission" date="2018-11" db="EMBL/GenBank/DDBJ databases">
        <authorList>
            <person name="Grassa J C."/>
        </authorList>
    </citation>
    <scope>NUCLEOTIDE SEQUENCE [LARGE SCALE GENOMIC DNA]</scope>
</reference>
<evidence type="ECO:0000313" key="2">
    <source>
        <dbReference type="Proteomes" id="UP000596661"/>
    </source>
</evidence>
<evidence type="ECO:0000313" key="1">
    <source>
        <dbReference type="EnsemblPlants" id="cds.evm.model.09.519"/>
    </source>
</evidence>
<dbReference type="PANTHER" id="PTHR33116:SF86">
    <property type="entry name" value="REVERSE TRANSCRIPTASE DOMAIN-CONTAINING PROTEIN"/>
    <property type="match status" value="1"/>
</dbReference>
<keyword evidence="2" id="KW-1185">Reference proteome</keyword>
<sequence>MARNKTVVLGYLKDRVCKCLQGWEGRLLFRVGKDILIKTIVQALPNYAMSIFLLQLEISRDIESQRANFWWQSSSDSRKGIHWLSWEKLCKHKRGGGMSFRNLWDFNLALLRLILGILLQITEVDDHYIWAMETSGLYTFKSVYALLQKLHGQWVVEDASGFWSKFWSLKLPPNIKNLTGDGVEHWTLPNGNSIKVNVGVTLFHEGQAYGLGMVARDSRGGFKLDQGSTMEPSDCGDKLSLCSASFKKFH</sequence>